<dbReference type="RefSeq" id="WP_013139591.1">
    <property type="nucleotide sequence ID" value="NC_014168.1"/>
</dbReference>
<dbReference type="InterPro" id="IPR045558">
    <property type="entry name" value="DUF6317"/>
</dbReference>
<dbReference type="Proteomes" id="UP000002247">
    <property type="component" value="Chromosome"/>
</dbReference>
<protein>
    <submittedName>
        <fullName evidence="1">Uncharacterized protein</fullName>
    </submittedName>
</protein>
<organism evidence="1 2">
    <name type="scientific">Segniliparus rotundus (strain ATCC BAA-972 / CDC 1076 / CIP 108378 / DSM 44985 / JCM 13578)</name>
    <dbReference type="NCBI Taxonomy" id="640132"/>
    <lineage>
        <taxon>Bacteria</taxon>
        <taxon>Bacillati</taxon>
        <taxon>Actinomycetota</taxon>
        <taxon>Actinomycetes</taxon>
        <taxon>Mycobacteriales</taxon>
        <taxon>Segniliparaceae</taxon>
        <taxon>Segniliparus</taxon>
    </lineage>
</organism>
<accession>D6ZCV5</accession>
<dbReference type="AlphaFoldDB" id="D6ZCV5"/>
<reference evidence="1 2" key="1">
    <citation type="journal article" date="2010" name="Stand. Genomic Sci.">
        <title>Complete genome sequence of Segniliparus rotundus type strain (CDC 1076).</title>
        <authorList>
            <person name="Sikorski J."/>
            <person name="Lapidus A."/>
            <person name="Copeland A."/>
            <person name="Misra M."/>
            <person name="Glavina Del Rio T."/>
            <person name="Nolan M."/>
            <person name="Lucas S."/>
            <person name="Chen F."/>
            <person name="Tice H."/>
            <person name="Cheng J.F."/>
            <person name="Jando M."/>
            <person name="Schneider S."/>
            <person name="Bruce D."/>
            <person name="Goodwin L."/>
            <person name="Pitluck S."/>
            <person name="Liolios K."/>
            <person name="Mikhailova N."/>
            <person name="Pati A."/>
            <person name="Ivanova N."/>
            <person name="Mavromatis K."/>
            <person name="Chen A."/>
            <person name="Palaniappan K."/>
            <person name="Chertkov O."/>
            <person name="Land M."/>
            <person name="Hauser L."/>
            <person name="Chang Y.J."/>
            <person name="Jeffries C.D."/>
            <person name="Brettin T."/>
            <person name="Detter J.C."/>
            <person name="Han C."/>
            <person name="Rohde M."/>
            <person name="Goker M."/>
            <person name="Bristow J."/>
            <person name="Eisen J.A."/>
            <person name="Markowitz V."/>
            <person name="Hugenholtz P."/>
            <person name="Kyrpides N.C."/>
            <person name="Klenk H.P."/>
        </authorList>
    </citation>
    <scope>NUCLEOTIDE SEQUENCE [LARGE SCALE GENOMIC DNA]</scope>
    <source>
        <strain evidence="2">ATCC BAA-972 / CDC 1076 / CIP 108378 / DSM 44985 / JCM 13578</strain>
    </source>
</reference>
<dbReference type="Pfam" id="PF19840">
    <property type="entry name" value="DUF6317"/>
    <property type="match status" value="1"/>
</dbReference>
<sequence length="101" mass="11540">MGDWSKVVLDDLAAMSQQFEQGHADFEAAVEAVKAEPVDTGDGTLNDYLQYVTGRIEELTIKSAELIKEHAGKVKYAHDSYERHDIDNEELFEDMDFEYKH</sequence>
<dbReference type="eggNOG" id="ENOG502ZFKZ">
    <property type="taxonomic scope" value="Bacteria"/>
</dbReference>
<gene>
    <name evidence="1" type="ordered locus">Srot_2708</name>
</gene>
<dbReference type="STRING" id="640132.Srot_2708"/>
<evidence type="ECO:0000313" key="1">
    <source>
        <dbReference type="EMBL" id="ADG99142.1"/>
    </source>
</evidence>
<dbReference type="OrthoDB" id="3537606at2"/>
<keyword evidence="2" id="KW-1185">Reference proteome</keyword>
<dbReference type="EMBL" id="CP001958">
    <property type="protein sequence ID" value="ADG99142.1"/>
    <property type="molecule type" value="Genomic_DNA"/>
</dbReference>
<name>D6ZCV5_SEGRD</name>
<dbReference type="KEGG" id="srt:Srot_2708"/>
<dbReference type="HOGENOM" id="CLU_2289712_0_0_11"/>
<evidence type="ECO:0000313" key="2">
    <source>
        <dbReference type="Proteomes" id="UP000002247"/>
    </source>
</evidence>
<proteinExistence type="predicted"/>